<comment type="caution">
    <text evidence="1">The sequence shown here is derived from an EMBL/GenBank/DDBJ whole genome shotgun (WGS) entry which is preliminary data.</text>
</comment>
<dbReference type="AlphaFoldDB" id="A0A015T3L2"/>
<evidence type="ECO:0000313" key="1">
    <source>
        <dbReference type="EMBL" id="EXY77102.1"/>
    </source>
</evidence>
<gene>
    <name evidence="1" type="ORF">M124_3989</name>
</gene>
<name>A0A015T3L2_BACFG</name>
<dbReference type="InterPro" id="IPR015082">
    <property type="entry name" value="DUF1896"/>
</dbReference>
<reference evidence="1 2" key="1">
    <citation type="submission" date="2014-02" db="EMBL/GenBank/DDBJ databases">
        <authorList>
            <person name="Sears C."/>
            <person name="Carroll K."/>
            <person name="Sack B.R."/>
            <person name="Qadri F."/>
            <person name="Myers L.L."/>
            <person name="Chung G.-T."/>
            <person name="Escheverria P."/>
            <person name="Fraser C.M."/>
            <person name="Sadzewicz L."/>
            <person name="Shefchek K.A."/>
            <person name="Tallon L."/>
            <person name="Das S.P."/>
            <person name="Daugherty S."/>
            <person name="Mongodin E.F."/>
        </authorList>
    </citation>
    <scope>NUCLEOTIDE SEQUENCE [LARGE SCALE GENOMIC DNA]</scope>
    <source>
        <strain evidence="2">3988T(B)14</strain>
    </source>
</reference>
<dbReference type="Proteomes" id="UP000020529">
    <property type="component" value="Unassembled WGS sequence"/>
</dbReference>
<dbReference type="SUPFAM" id="SSF140753">
    <property type="entry name" value="PG0816-like"/>
    <property type="match status" value="1"/>
</dbReference>
<dbReference type="EMBL" id="JGCY01000005">
    <property type="protein sequence ID" value="EXY77102.1"/>
    <property type="molecule type" value="Genomic_DNA"/>
</dbReference>
<dbReference type="RefSeq" id="WP_032586614.1">
    <property type="nucleotide sequence ID" value="NZ_JGCY01000005.1"/>
</dbReference>
<organism evidence="1 2">
    <name type="scientific">Bacteroides fragilis str. 3988T(B)14</name>
    <dbReference type="NCBI Taxonomy" id="1339315"/>
    <lineage>
        <taxon>Bacteria</taxon>
        <taxon>Pseudomonadati</taxon>
        <taxon>Bacteroidota</taxon>
        <taxon>Bacteroidia</taxon>
        <taxon>Bacteroidales</taxon>
        <taxon>Bacteroidaceae</taxon>
        <taxon>Bacteroides</taxon>
    </lineage>
</organism>
<dbReference type="InterPro" id="IPR036297">
    <property type="entry name" value="PG0816-like_sf"/>
</dbReference>
<dbReference type="Pfam" id="PF08989">
    <property type="entry name" value="DUF1896"/>
    <property type="match status" value="1"/>
</dbReference>
<accession>A0A015T3L2</accession>
<proteinExistence type="predicted"/>
<sequence length="149" mass="16859">MNKKNKKEQTELSYYGLYLLNYLKENKFEQANDAAFIKGRADSAAETYERARLEGYPADGAQELAMAELLQGLHYSRYNILHEVVENEFAGEVPEAERGAFVARLLPLVGNVFSIYDLSDDHFALSPEYDLLYTELTGAVVLYIEAYGV</sequence>
<protein>
    <recommendedName>
        <fullName evidence="3">DUF1896 domain-containing protein</fullName>
    </recommendedName>
</protein>
<evidence type="ECO:0000313" key="2">
    <source>
        <dbReference type="Proteomes" id="UP000020529"/>
    </source>
</evidence>
<dbReference type="Gene3D" id="1.10.8.340">
    <property type="entry name" value="PG0816-like"/>
    <property type="match status" value="1"/>
</dbReference>
<dbReference type="Gene3D" id="1.10.8.330">
    <property type="entry name" value="PG0816-like"/>
    <property type="match status" value="1"/>
</dbReference>
<evidence type="ECO:0008006" key="3">
    <source>
        <dbReference type="Google" id="ProtNLM"/>
    </source>
</evidence>
<dbReference type="PATRIC" id="fig|1339315.3.peg.14"/>